<protein>
    <submittedName>
        <fullName evidence="4">ATP-utilizing enzymes of the PP-loop superfamily</fullName>
    </submittedName>
</protein>
<dbReference type="Pfam" id="PF02540">
    <property type="entry name" value="NAD_synthase"/>
    <property type="match status" value="1"/>
</dbReference>
<comment type="caution">
    <text evidence="4">The sequence shown here is derived from an EMBL/GenBank/DDBJ whole genome shotgun (WGS) entry which is preliminary data.</text>
</comment>
<sequence>MNNEFDAAGAARPRSEPAAEGGQMDVAGALTKLREILSRSAGVAIAYSGGMDSGFLALAAVRWRGSEQVRAYVVASELMPPTETERALRLAERFKIPCERLEISVLPLPVFREHPPDRCYHCKREIFARLLAVVPAGWRLVEGSNLDDRNDYRPGKRALAELGVGSPLDEAGFTKAMIRQMLQEWGAADFIRLPMPCLATRIPFGTPVEAETLRQIGEGEAILAAVGLAGARLRHHGAIARIEVTPADLPRALPLLQSVAPRLRALGFRFVTLDVEGYRQGSMNW</sequence>
<evidence type="ECO:0000256" key="1">
    <source>
        <dbReference type="PIRSR" id="PIRSR006661-1"/>
    </source>
</evidence>
<organism evidence="4 5">
    <name type="scientific">Candidatus Ozemobacter sibiricus</name>
    <dbReference type="NCBI Taxonomy" id="2268124"/>
    <lineage>
        <taxon>Bacteria</taxon>
        <taxon>Candidatus Ozemobacteria</taxon>
        <taxon>Candidatus Ozemobacterales</taxon>
        <taxon>Candidatus Ozemobacteraceae</taxon>
        <taxon>Candidatus Ozemobacter</taxon>
    </lineage>
</organism>
<dbReference type="InterPro" id="IPR022310">
    <property type="entry name" value="NAD/GMP_synthase"/>
</dbReference>
<evidence type="ECO:0000313" key="4">
    <source>
        <dbReference type="EMBL" id="RCK74072.1"/>
    </source>
</evidence>
<dbReference type="Gene3D" id="3.40.50.620">
    <property type="entry name" value="HUPs"/>
    <property type="match status" value="1"/>
</dbReference>
<dbReference type="NCBIfam" id="TIGR00268">
    <property type="entry name" value="ATP-dependent sacrificial sulfur transferase LarE"/>
    <property type="match status" value="1"/>
</dbReference>
<dbReference type="AlphaFoldDB" id="A0A367Z9S7"/>
<dbReference type="SUPFAM" id="SSF52402">
    <property type="entry name" value="Adenine nucleotide alpha hydrolases-like"/>
    <property type="match status" value="1"/>
</dbReference>
<dbReference type="PANTHER" id="PTHR43169">
    <property type="entry name" value="EXSB FAMILY PROTEIN"/>
    <property type="match status" value="1"/>
</dbReference>
<gene>
    <name evidence="4" type="ORF">OZSIB_1084</name>
</gene>
<dbReference type="InterPro" id="IPR014729">
    <property type="entry name" value="Rossmann-like_a/b/a_fold"/>
</dbReference>
<dbReference type="GO" id="GO:0006163">
    <property type="term" value="P:purine nucleotide metabolic process"/>
    <property type="evidence" value="ECO:0007669"/>
    <property type="project" value="UniProtKB-ARBA"/>
</dbReference>
<dbReference type="GO" id="GO:0016783">
    <property type="term" value="F:sulfurtransferase activity"/>
    <property type="evidence" value="ECO:0007669"/>
    <property type="project" value="InterPro"/>
</dbReference>
<evidence type="ECO:0000259" key="3">
    <source>
        <dbReference type="Pfam" id="PF02540"/>
    </source>
</evidence>
<reference evidence="4 5" key="1">
    <citation type="submission" date="2018-05" db="EMBL/GenBank/DDBJ databases">
        <title>A metagenomic window into the 2 km-deep terrestrial subsurface aquifer revealed taxonomically and functionally diverse microbial community comprising novel uncultured bacterial lineages.</title>
        <authorList>
            <person name="Kadnikov V.V."/>
            <person name="Mardanov A.V."/>
            <person name="Beletsky A.V."/>
            <person name="Banks D."/>
            <person name="Pimenov N.V."/>
            <person name="Frank Y.A."/>
            <person name="Karnachuk O.V."/>
            <person name="Ravin N.V."/>
        </authorList>
    </citation>
    <scope>NUCLEOTIDE SEQUENCE [LARGE SCALE GENOMIC DNA]</scope>
    <source>
        <strain evidence="4">BY5</strain>
    </source>
</reference>
<feature type="domain" description="NAD/GMP synthase" evidence="3">
    <location>
        <begin position="40"/>
        <end position="104"/>
    </location>
</feature>
<feature type="region of interest" description="Disordered" evidence="2">
    <location>
        <begin position="1"/>
        <end position="23"/>
    </location>
</feature>
<proteinExistence type="predicted"/>
<dbReference type="Proteomes" id="UP000252355">
    <property type="component" value="Unassembled WGS sequence"/>
</dbReference>
<evidence type="ECO:0000256" key="2">
    <source>
        <dbReference type="SAM" id="MobiDB-lite"/>
    </source>
</evidence>
<evidence type="ECO:0000313" key="5">
    <source>
        <dbReference type="Proteomes" id="UP000252355"/>
    </source>
</evidence>
<feature type="active site" description="Nucleophile and sulfur donor" evidence="1">
    <location>
        <position position="197"/>
    </location>
</feature>
<name>A0A367Z9S7_9BACT</name>
<dbReference type="PIRSF" id="PIRSF006661">
    <property type="entry name" value="PP-lp_UCP006661"/>
    <property type="match status" value="1"/>
</dbReference>
<dbReference type="EMBL" id="QOQW01000047">
    <property type="protein sequence ID" value="RCK74072.1"/>
    <property type="molecule type" value="Genomic_DNA"/>
</dbReference>
<dbReference type="PANTHER" id="PTHR43169:SF2">
    <property type="entry name" value="NAD_GMP SYNTHASE DOMAIN-CONTAINING PROTEIN"/>
    <property type="match status" value="1"/>
</dbReference>
<dbReference type="InterPro" id="IPR005232">
    <property type="entry name" value="LarE"/>
</dbReference>
<accession>A0A367Z9S7</accession>
<dbReference type="InterPro" id="IPR052188">
    <property type="entry name" value="Ni-pincer_cofactor_biosynth"/>
</dbReference>